<keyword evidence="4" id="KW-0575">Peroxidase</keyword>
<evidence type="ECO:0000256" key="5">
    <source>
        <dbReference type="ARBA" id="ARBA00022862"/>
    </source>
</evidence>
<evidence type="ECO:0000256" key="12">
    <source>
        <dbReference type="ARBA" id="ARBA00049091"/>
    </source>
</evidence>
<feature type="domain" description="Thioredoxin" evidence="13">
    <location>
        <begin position="5"/>
        <end position="157"/>
    </location>
</feature>
<dbReference type="PIRSF" id="PIRSF000239">
    <property type="entry name" value="AHPC"/>
    <property type="match status" value="1"/>
</dbReference>
<name>A0ABU0LCZ8_XANAG</name>
<protein>
    <recommendedName>
        <fullName evidence="3">thioredoxin-dependent peroxiredoxin</fullName>
        <ecNumber evidence="3">1.11.1.24</ecNumber>
    </recommendedName>
    <alternativeName>
        <fullName evidence="9">Thioredoxin peroxidase</fullName>
    </alternativeName>
    <alternativeName>
        <fullName evidence="11">Thioredoxin-dependent peroxiredoxin Bcp</fullName>
    </alternativeName>
</protein>
<dbReference type="PANTHER" id="PTHR42801">
    <property type="entry name" value="THIOREDOXIN-DEPENDENT PEROXIDE REDUCTASE"/>
    <property type="match status" value="1"/>
</dbReference>
<evidence type="ECO:0000256" key="4">
    <source>
        <dbReference type="ARBA" id="ARBA00022559"/>
    </source>
</evidence>
<evidence type="ECO:0000256" key="8">
    <source>
        <dbReference type="ARBA" id="ARBA00023284"/>
    </source>
</evidence>
<comment type="subunit">
    <text evidence="2">Monomer.</text>
</comment>
<keyword evidence="8" id="KW-0676">Redox-active center</keyword>
<dbReference type="PANTHER" id="PTHR42801:SF4">
    <property type="entry name" value="AHPC_TSA FAMILY PROTEIN"/>
    <property type="match status" value="1"/>
</dbReference>
<evidence type="ECO:0000256" key="2">
    <source>
        <dbReference type="ARBA" id="ARBA00011245"/>
    </source>
</evidence>
<dbReference type="SUPFAM" id="SSF52833">
    <property type="entry name" value="Thioredoxin-like"/>
    <property type="match status" value="1"/>
</dbReference>
<comment type="caution">
    <text evidence="14">The sequence shown here is derived from an EMBL/GenBank/DDBJ whole genome shotgun (WGS) entry which is preliminary data.</text>
</comment>
<dbReference type="InterPro" id="IPR000866">
    <property type="entry name" value="AhpC/TSA"/>
</dbReference>
<accession>A0ABU0LCZ8</accession>
<evidence type="ECO:0000256" key="3">
    <source>
        <dbReference type="ARBA" id="ARBA00013017"/>
    </source>
</evidence>
<dbReference type="Pfam" id="PF00578">
    <property type="entry name" value="AhpC-TSA"/>
    <property type="match status" value="1"/>
</dbReference>
<dbReference type="Gene3D" id="3.40.30.10">
    <property type="entry name" value="Glutaredoxin"/>
    <property type="match status" value="1"/>
</dbReference>
<evidence type="ECO:0000256" key="6">
    <source>
        <dbReference type="ARBA" id="ARBA00023002"/>
    </source>
</evidence>
<dbReference type="PROSITE" id="PS51352">
    <property type="entry name" value="THIOREDOXIN_2"/>
    <property type="match status" value="1"/>
</dbReference>
<evidence type="ECO:0000259" key="13">
    <source>
        <dbReference type="PROSITE" id="PS51352"/>
    </source>
</evidence>
<dbReference type="RefSeq" id="WP_393976997.1">
    <property type="nucleotide sequence ID" value="NZ_JBAFWK010000001.1"/>
</dbReference>
<evidence type="ECO:0000256" key="9">
    <source>
        <dbReference type="ARBA" id="ARBA00032824"/>
    </source>
</evidence>
<dbReference type="InterPro" id="IPR013766">
    <property type="entry name" value="Thioredoxin_domain"/>
</dbReference>
<evidence type="ECO:0000313" key="14">
    <source>
        <dbReference type="EMBL" id="MDQ0504930.1"/>
    </source>
</evidence>
<dbReference type="Proteomes" id="UP001241747">
    <property type="component" value="Unassembled WGS sequence"/>
</dbReference>
<evidence type="ECO:0000313" key="15">
    <source>
        <dbReference type="Proteomes" id="UP001241747"/>
    </source>
</evidence>
<keyword evidence="6" id="KW-0560">Oxidoreductase</keyword>
<dbReference type="EMBL" id="JAUSVY010000003">
    <property type="protein sequence ID" value="MDQ0504930.1"/>
    <property type="molecule type" value="Genomic_DNA"/>
</dbReference>
<comment type="function">
    <text evidence="1">Thiol-specific peroxidase that catalyzes the reduction of hydrogen peroxide and organic hydroperoxides to water and alcohols, respectively. Plays a role in cell protection against oxidative stress by detoxifying peroxides and as sensor of hydrogen peroxide-mediated signaling events.</text>
</comment>
<organism evidence="14 15">
    <name type="scientific">Xanthobacter agilis</name>
    <dbReference type="NCBI Taxonomy" id="47492"/>
    <lineage>
        <taxon>Bacteria</taxon>
        <taxon>Pseudomonadati</taxon>
        <taxon>Pseudomonadota</taxon>
        <taxon>Alphaproteobacteria</taxon>
        <taxon>Hyphomicrobiales</taxon>
        <taxon>Xanthobacteraceae</taxon>
        <taxon>Xanthobacter</taxon>
    </lineage>
</organism>
<keyword evidence="5" id="KW-0049">Antioxidant</keyword>
<comment type="catalytic activity">
    <reaction evidence="12">
        <text>a hydroperoxide + [thioredoxin]-dithiol = an alcohol + [thioredoxin]-disulfide + H2O</text>
        <dbReference type="Rhea" id="RHEA:62620"/>
        <dbReference type="Rhea" id="RHEA-COMP:10698"/>
        <dbReference type="Rhea" id="RHEA-COMP:10700"/>
        <dbReference type="ChEBI" id="CHEBI:15377"/>
        <dbReference type="ChEBI" id="CHEBI:29950"/>
        <dbReference type="ChEBI" id="CHEBI:30879"/>
        <dbReference type="ChEBI" id="CHEBI:35924"/>
        <dbReference type="ChEBI" id="CHEBI:50058"/>
        <dbReference type="EC" id="1.11.1.24"/>
    </reaction>
</comment>
<evidence type="ECO:0000256" key="10">
    <source>
        <dbReference type="ARBA" id="ARBA00038489"/>
    </source>
</evidence>
<sequence>MAKIPEVGSKAPPFRLKRDGDGEVSLGDFKGRKLALYFYPKANTSGCTKEAIAFNGLRAAFAAADTDILGVSADPVKAQDSFKAKHDLAFPLGSDETHEMLEAYGVWGEKSMYGRKFMGITRATVLIDRDGTIARIWPKVKVDGHAEEVLKAAQDLP</sequence>
<keyword evidence="15" id="KW-1185">Reference proteome</keyword>
<dbReference type="CDD" id="cd03017">
    <property type="entry name" value="PRX_BCP"/>
    <property type="match status" value="1"/>
</dbReference>
<evidence type="ECO:0000256" key="1">
    <source>
        <dbReference type="ARBA" id="ARBA00003330"/>
    </source>
</evidence>
<dbReference type="EC" id="1.11.1.24" evidence="3"/>
<gene>
    <name evidence="14" type="ORF">QOZ94_001712</name>
</gene>
<reference evidence="14 15" key="1">
    <citation type="submission" date="2023-07" db="EMBL/GenBank/DDBJ databases">
        <title>Genomic Encyclopedia of Type Strains, Phase IV (KMG-IV): sequencing the most valuable type-strain genomes for metagenomic binning, comparative biology and taxonomic classification.</title>
        <authorList>
            <person name="Goeker M."/>
        </authorList>
    </citation>
    <scope>NUCLEOTIDE SEQUENCE [LARGE SCALE GENOMIC DNA]</scope>
    <source>
        <strain evidence="14 15">DSM 3770</strain>
    </source>
</reference>
<evidence type="ECO:0000256" key="11">
    <source>
        <dbReference type="ARBA" id="ARBA00042639"/>
    </source>
</evidence>
<proteinExistence type="inferred from homology"/>
<dbReference type="InterPro" id="IPR050924">
    <property type="entry name" value="Peroxiredoxin_BCP/PrxQ"/>
</dbReference>
<keyword evidence="7" id="KW-1015">Disulfide bond</keyword>
<comment type="similarity">
    <text evidence="10">Belongs to the peroxiredoxin family. BCP/PrxQ subfamily.</text>
</comment>
<dbReference type="InterPro" id="IPR036249">
    <property type="entry name" value="Thioredoxin-like_sf"/>
</dbReference>
<dbReference type="InterPro" id="IPR024706">
    <property type="entry name" value="Peroxiredoxin_AhpC-typ"/>
</dbReference>
<evidence type="ECO:0000256" key="7">
    <source>
        <dbReference type="ARBA" id="ARBA00023157"/>
    </source>
</evidence>